<name>A0A1M5GZ85_9ALTE</name>
<keyword evidence="1" id="KW-0802">TPR repeat</keyword>
<feature type="repeat" description="TPR" evidence="1">
    <location>
        <begin position="590"/>
        <end position="623"/>
    </location>
</feature>
<dbReference type="InterPro" id="IPR019734">
    <property type="entry name" value="TPR_rpt"/>
</dbReference>
<proteinExistence type="predicted"/>
<dbReference type="Pfam" id="PF13432">
    <property type="entry name" value="TPR_16"/>
    <property type="match status" value="2"/>
</dbReference>
<dbReference type="SMART" id="SM00028">
    <property type="entry name" value="TPR"/>
    <property type="match status" value="14"/>
</dbReference>
<dbReference type="Proteomes" id="UP000184520">
    <property type="component" value="Unassembled WGS sequence"/>
</dbReference>
<dbReference type="Gene3D" id="1.25.40.10">
    <property type="entry name" value="Tetratricopeptide repeat domain"/>
    <property type="match status" value="4"/>
</dbReference>
<dbReference type="InterPro" id="IPR011990">
    <property type="entry name" value="TPR-like_helical_dom_sf"/>
</dbReference>
<gene>
    <name evidence="2" type="ORF">SAMN05216361_1235</name>
</gene>
<dbReference type="RefSeq" id="WP_073319466.1">
    <property type="nucleotide sequence ID" value="NZ_FQWD01000002.1"/>
</dbReference>
<organism evidence="2 3">
    <name type="scientific">Marisediminitalea aggregata</name>
    <dbReference type="NCBI Taxonomy" id="634436"/>
    <lineage>
        <taxon>Bacteria</taxon>
        <taxon>Pseudomonadati</taxon>
        <taxon>Pseudomonadota</taxon>
        <taxon>Gammaproteobacteria</taxon>
        <taxon>Alteromonadales</taxon>
        <taxon>Alteromonadaceae</taxon>
        <taxon>Marisediminitalea</taxon>
    </lineage>
</organism>
<protein>
    <submittedName>
        <fullName evidence="2">Putative PEP-CTERM system TPR-repeat lipoprotein</fullName>
    </submittedName>
</protein>
<keyword evidence="2" id="KW-0449">Lipoprotein</keyword>
<accession>A0A1M5GZ85</accession>
<dbReference type="AlphaFoldDB" id="A0A1M5GZ85"/>
<dbReference type="SUPFAM" id="SSF48452">
    <property type="entry name" value="TPR-like"/>
    <property type="match status" value="5"/>
</dbReference>
<evidence type="ECO:0000313" key="3">
    <source>
        <dbReference type="Proteomes" id="UP000184520"/>
    </source>
</evidence>
<dbReference type="PANTHER" id="PTHR12558:SF13">
    <property type="entry name" value="CELL DIVISION CYCLE PROTEIN 27 HOMOLOG"/>
    <property type="match status" value="1"/>
</dbReference>
<dbReference type="PANTHER" id="PTHR12558">
    <property type="entry name" value="CELL DIVISION CYCLE 16,23,27"/>
    <property type="match status" value="1"/>
</dbReference>
<keyword evidence="3" id="KW-1185">Reference proteome</keyword>
<sequence>MKRLSALWLTVALTACTPKSAEEQIANAMQLVAEGEKVAAIVELKNAVITEPNNAEARFQLGRLEFEQGLWEESEKEIRRALDLSYPVVDAYPILIRSIFYQNDFDRVLMELESKPEIQDAQVTSTLALFEYLSKLKSGEQDPVIPAESLKQEELLIAQSYQTLEQGNPAVALNITQKFTTPSIEPFEKLILKGMIHSLQYDHVNAIIAFNEALDIYPSYHVARFLLAEQLIEDKQLTRADEQIERLLQLNPNSGHANYLKSLVYFYQDNYEQALQLANVALQNDAKPALASFVAGTSAYRTGRLESALRYLNTAASTLPPSHPTHRLLAQVKLELGYVEDVASSLDGLSIEPGQGAEIYSLAALQKLQKGQRAESERYLSKARSLDPNNPVSLLREGFILLDDNQASAVDSLAKALDIDPNLSEAWVLLAQAKYEESGLASALAIADQWGELSPINGEFLKGILYLRDEQETEASRHFSQVLKYDPENTAALRYMMIGNARQDKFKEAMEYAERLLALTPNDLQNLIDVVNIKIGQGQESELEEYLTKRIKAYPDATAPVSALAFIYLRADKPDKAISLMKKVEDPQNFGIYQALGDAYVEKGDFGQAIETYKDWTDKFPTDRRGWYRLISTYQFMNNFDGAMETTQQARTYFPNDKRLVLLEAHLAASTGRFAQSKRAISILEEDGSELAALAHTRGLLALNEKRYPDAVKLLTASYENNPGFAVSRLLAFALAGAKDPKTGLGYLQTEVDKAPDNTLYKFVTAEYASANGFLNEAISMYERILTEKPNDFAALNNIAGVHTQLGNYDKALAAAKAAFSQAPESEFALDTLGYVLIKTGDVKQGRSYIEKALGKAANNKEIQLHAAEALILDGDKVRAKNMLGRIYPTTPAQKSMHKALLKQLEEQE</sequence>
<dbReference type="PROSITE" id="PS50005">
    <property type="entry name" value="TPR"/>
    <property type="match status" value="2"/>
</dbReference>
<evidence type="ECO:0000313" key="2">
    <source>
        <dbReference type="EMBL" id="SHG08955.1"/>
    </source>
</evidence>
<reference evidence="3" key="1">
    <citation type="submission" date="2016-11" db="EMBL/GenBank/DDBJ databases">
        <authorList>
            <person name="Varghese N."/>
            <person name="Submissions S."/>
        </authorList>
    </citation>
    <scope>NUCLEOTIDE SEQUENCE [LARGE SCALE GENOMIC DNA]</scope>
    <source>
        <strain evidence="3">CGMCC 1.8995</strain>
    </source>
</reference>
<dbReference type="NCBIfam" id="TIGR02917">
    <property type="entry name" value="PEP_TPR_lipo"/>
    <property type="match status" value="1"/>
</dbReference>
<dbReference type="EMBL" id="FQWD01000002">
    <property type="protein sequence ID" value="SHG08955.1"/>
    <property type="molecule type" value="Genomic_DNA"/>
</dbReference>
<evidence type="ECO:0000256" key="1">
    <source>
        <dbReference type="PROSITE-ProRule" id="PRU00339"/>
    </source>
</evidence>
<dbReference type="Pfam" id="PF14559">
    <property type="entry name" value="TPR_19"/>
    <property type="match status" value="2"/>
</dbReference>
<dbReference type="InterPro" id="IPR014266">
    <property type="entry name" value="PEP-CTERM_TPR_PrsT"/>
</dbReference>
<dbReference type="STRING" id="634436.SAMN05216361_1235"/>
<feature type="repeat" description="TPR" evidence="1">
    <location>
        <begin position="456"/>
        <end position="489"/>
    </location>
</feature>
<dbReference type="PROSITE" id="PS51257">
    <property type="entry name" value="PROKAR_LIPOPROTEIN"/>
    <property type="match status" value="1"/>
</dbReference>